<keyword evidence="3" id="KW-1185">Reference proteome</keyword>
<proteinExistence type="inferred from homology"/>
<dbReference type="SUPFAM" id="SSF111364">
    <property type="entry name" value="Tsx-like channel"/>
    <property type="match status" value="1"/>
</dbReference>
<dbReference type="InterPro" id="IPR036777">
    <property type="entry name" value="Channel_Tsx-like_sf"/>
</dbReference>
<accession>A0ABU8C923</accession>
<dbReference type="Pfam" id="PF03502">
    <property type="entry name" value="Channel_Tsx"/>
    <property type="match status" value="1"/>
</dbReference>
<reference evidence="2 3" key="1">
    <citation type="journal article" date="2023" name="Ecotoxicol. Environ. Saf.">
        <title>Mercury remediation potential of mercury-resistant strain Rheinheimera metallidurans sp. nov. isolated from a municipal waste dumping site.</title>
        <authorList>
            <person name="Yadav V."/>
            <person name="Manjhi A."/>
            <person name="Vadakedath N."/>
        </authorList>
    </citation>
    <scope>NUCLEOTIDE SEQUENCE [LARGE SCALE GENOMIC DNA]</scope>
    <source>
        <strain evidence="2 3">E-49</strain>
    </source>
</reference>
<dbReference type="Gene3D" id="2.40.230.20">
    <property type="entry name" value="Nucleoside-specific channel-forming protein, Tsx-like"/>
    <property type="match status" value="1"/>
</dbReference>
<gene>
    <name evidence="2" type="ORF">MN202_14045</name>
</gene>
<dbReference type="Proteomes" id="UP001375382">
    <property type="component" value="Unassembled WGS sequence"/>
</dbReference>
<protein>
    <submittedName>
        <fullName evidence="2">Nucleoside-binding protein</fullName>
    </submittedName>
</protein>
<evidence type="ECO:0000256" key="1">
    <source>
        <dbReference type="ARBA" id="ARBA00008728"/>
    </source>
</evidence>
<dbReference type="InterPro" id="IPR018013">
    <property type="entry name" value="Channel_Tsx-like"/>
</dbReference>
<name>A0ABU8C923_9GAMM</name>
<evidence type="ECO:0000313" key="2">
    <source>
        <dbReference type="EMBL" id="MEH8018358.1"/>
    </source>
</evidence>
<dbReference type="RefSeq" id="WP_335736765.1">
    <property type="nucleotide sequence ID" value="NZ_JALAAR010000012.1"/>
</dbReference>
<dbReference type="EMBL" id="JALAAR010000012">
    <property type="protein sequence ID" value="MEH8018358.1"/>
    <property type="molecule type" value="Genomic_DNA"/>
</dbReference>
<evidence type="ECO:0000313" key="3">
    <source>
        <dbReference type="Proteomes" id="UP001375382"/>
    </source>
</evidence>
<organism evidence="2 3">
    <name type="scientific">Rheinheimera muenzenbergensis</name>
    <dbReference type="NCBI Taxonomy" id="1193628"/>
    <lineage>
        <taxon>Bacteria</taxon>
        <taxon>Pseudomonadati</taxon>
        <taxon>Pseudomonadota</taxon>
        <taxon>Gammaproteobacteria</taxon>
        <taxon>Chromatiales</taxon>
        <taxon>Chromatiaceae</taxon>
        <taxon>Rheinheimera</taxon>
    </lineage>
</organism>
<sequence length="242" mass="27347">MKIVNAVVLLMLALGGLPLRAEVLWQDFSVSYLNGSNYRVDGPDKQVLTFEHAAGTSWGDSFLFLDHLRGDNGSRSNYAEWSPRLSFSKLSGTPLQYGVIKDVLFTSTVEMSSLQTNFLYGIATDLAIPGFNYLNLNFYRRNNDGVADNWQLTTTWAVPFTLGKQQFLYDGFLDWSSATTDQSASMNMTSQLKWALHPVFNLKSKLYVGVEYVYWRNKYGIADSPAFRTNESNVNLLIKAHF</sequence>
<comment type="caution">
    <text evidence="2">The sequence shown here is derived from an EMBL/GenBank/DDBJ whole genome shotgun (WGS) entry which is preliminary data.</text>
</comment>
<comment type="similarity">
    <text evidence="1">Belongs to the nucleoside-specific channel-forming outer membrane porin (Tsx) (TC 1.B.10) family.</text>
</comment>